<dbReference type="AlphaFoldDB" id="A0AAW0B3C5"/>
<comment type="caution">
    <text evidence="1">The sequence shown here is derived from an EMBL/GenBank/DDBJ whole genome shotgun (WGS) entry which is preliminary data.</text>
</comment>
<organism evidence="1 2">
    <name type="scientific">Paramarasmius palmivorus</name>
    <dbReference type="NCBI Taxonomy" id="297713"/>
    <lineage>
        <taxon>Eukaryota</taxon>
        <taxon>Fungi</taxon>
        <taxon>Dikarya</taxon>
        <taxon>Basidiomycota</taxon>
        <taxon>Agaricomycotina</taxon>
        <taxon>Agaricomycetes</taxon>
        <taxon>Agaricomycetidae</taxon>
        <taxon>Agaricales</taxon>
        <taxon>Marasmiineae</taxon>
        <taxon>Marasmiaceae</taxon>
        <taxon>Paramarasmius</taxon>
    </lineage>
</organism>
<evidence type="ECO:0000313" key="2">
    <source>
        <dbReference type="Proteomes" id="UP001383192"/>
    </source>
</evidence>
<evidence type="ECO:0000313" key="1">
    <source>
        <dbReference type="EMBL" id="KAK7020130.1"/>
    </source>
</evidence>
<gene>
    <name evidence="1" type="ORF">VNI00_017891</name>
</gene>
<dbReference type="EMBL" id="JAYKXP010000195">
    <property type="protein sequence ID" value="KAK7020130.1"/>
    <property type="molecule type" value="Genomic_DNA"/>
</dbReference>
<dbReference type="InterPro" id="IPR032675">
    <property type="entry name" value="LRR_dom_sf"/>
</dbReference>
<reference evidence="1 2" key="1">
    <citation type="submission" date="2024-01" db="EMBL/GenBank/DDBJ databases">
        <title>A draft genome for a cacao thread blight-causing isolate of Paramarasmius palmivorus.</title>
        <authorList>
            <person name="Baruah I.K."/>
            <person name="Bukari Y."/>
            <person name="Amoako-Attah I."/>
            <person name="Meinhardt L.W."/>
            <person name="Bailey B.A."/>
            <person name="Cohen S.P."/>
        </authorList>
    </citation>
    <scope>NUCLEOTIDE SEQUENCE [LARGE SCALE GENOMIC DNA]</scope>
    <source>
        <strain evidence="1 2">GH-12</strain>
    </source>
</reference>
<keyword evidence="2" id="KW-1185">Reference proteome</keyword>
<dbReference type="Proteomes" id="UP001383192">
    <property type="component" value="Unassembled WGS sequence"/>
</dbReference>
<name>A0AAW0B3C5_9AGAR</name>
<dbReference type="SUPFAM" id="SSF52047">
    <property type="entry name" value="RNI-like"/>
    <property type="match status" value="1"/>
</dbReference>
<sequence length="397" mass="45537">MVLVWTLPTQSPRLRNVPEIPLNTLPRPFCAFSLGKPNVSGLSPSKGHENYDGVLDALVLPLLRHFHGRLQAMSCLTINIPVFNHNEETLSNMSFIVQSVPSIRELGLQLNRPSPEDMSHFTCSLTHLTRLYVRDTTVECVWYLLQRCPNLQTALFTLGSTLEPRRWSENTYDVCCNHLHTLSISYDQCYDREDPDEGDDVSNDSGDSDDYLVSSPFLDFISLPNLTNMTIGTAWSDDPYYHADPDLCYFTPLATRNSAGIQALTLDKFPAAAFEMEKLYHQLPNLRYLDIIEARWTDHGSVIKNYTVESRFLDAMKHTSIFPKLEELRLYVNHDWEGSSAFEEMVERRRFKNMYLEIRNRSVDNLDLPRLRELVAKGQMVTVKCESAIEGKLYTLV</sequence>
<dbReference type="Gene3D" id="3.80.10.10">
    <property type="entry name" value="Ribonuclease Inhibitor"/>
    <property type="match status" value="1"/>
</dbReference>
<proteinExistence type="predicted"/>
<accession>A0AAW0B3C5</accession>
<protein>
    <submittedName>
        <fullName evidence="1">Uncharacterized protein</fullName>
    </submittedName>
</protein>